<dbReference type="Pfam" id="PF13853">
    <property type="entry name" value="7tm_4"/>
    <property type="match status" value="1"/>
</dbReference>
<feature type="transmembrane region" description="Helical" evidence="14">
    <location>
        <begin position="195"/>
        <end position="217"/>
    </location>
</feature>
<dbReference type="STRING" id="144197.ENSSPAP00000030092"/>
<evidence type="ECO:0000256" key="1">
    <source>
        <dbReference type="ARBA" id="ARBA00004651"/>
    </source>
</evidence>
<dbReference type="InterPro" id="IPR017452">
    <property type="entry name" value="GPCR_Rhodpsn_7TM"/>
</dbReference>
<dbReference type="SUPFAM" id="SSF81321">
    <property type="entry name" value="Family A G protein-coupled receptor-like"/>
    <property type="match status" value="1"/>
</dbReference>
<evidence type="ECO:0000313" key="16">
    <source>
        <dbReference type="Ensembl" id="ENSSPAP00000030092.1"/>
    </source>
</evidence>
<reference evidence="16" key="1">
    <citation type="submission" date="2023-09" db="UniProtKB">
        <authorList>
            <consortium name="Ensembl"/>
        </authorList>
    </citation>
    <scope>IDENTIFICATION</scope>
</reference>
<accession>A0A3B5BMI2</accession>
<dbReference type="InterPro" id="IPR000276">
    <property type="entry name" value="GPCR_Rhodpsn"/>
</dbReference>
<evidence type="ECO:0000256" key="3">
    <source>
        <dbReference type="ARBA" id="ARBA00022606"/>
    </source>
</evidence>
<evidence type="ECO:0000256" key="2">
    <source>
        <dbReference type="ARBA" id="ARBA00022475"/>
    </source>
</evidence>
<feature type="transmembrane region" description="Helical" evidence="14">
    <location>
        <begin position="59"/>
        <end position="85"/>
    </location>
</feature>
<dbReference type="GO" id="GO:0005886">
    <property type="term" value="C:plasma membrane"/>
    <property type="evidence" value="ECO:0007669"/>
    <property type="project" value="UniProtKB-SubCell"/>
</dbReference>
<comment type="subcellular location">
    <subcellularLocation>
        <location evidence="1 14">Cell membrane</location>
        <topology evidence="1 14">Multi-pass membrane protein</topology>
    </subcellularLocation>
</comment>
<evidence type="ECO:0000256" key="14">
    <source>
        <dbReference type="RuleBase" id="RU363047"/>
    </source>
</evidence>
<evidence type="ECO:0000259" key="15">
    <source>
        <dbReference type="PROSITE" id="PS50262"/>
    </source>
</evidence>
<evidence type="ECO:0000256" key="8">
    <source>
        <dbReference type="ARBA" id="ARBA00023136"/>
    </source>
</evidence>
<dbReference type="PANTHER" id="PTHR26451:SF885">
    <property type="entry name" value="OLFACTORY RECEPTOR"/>
    <property type="match status" value="1"/>
</dbReference>
<evidence type="ECO:0000256" key="4">
    <source>
        <dbReference type="ARBA" id="ARBA00022692"/>
    </source>
</evidence>
<dbReference type="AlphaFoldDB" id="A0A3B5BMI2"/>
<feature type="transmembrane region" description="Helical" evidence="14">
    <location>
        <begin position="140"/>
        <end position="161"/>
    </location>
</feature>
<feature type="transmembrane region" description="Helical" evidence="14">
    <location>
        <begin position="22"/>
        <end position="47"/>
    </location>
</feature>
<evidence type="ECO:0000256" key="11">
    <source>
        <dbReference type="ARBA" id="ARBA00023180"/>
    </source>
</evidence>
<feature type="transmembrane region" description="Helical" evidence="14">
    <location>
        <begin position="269"/>
        <end position="289"/>
    </location>
</feature>
<dbReference type="InterPro" id="IPR052921">
    <property type="entry name" value="GPCR1_Superfamily_Member"/>
</dbReference>
<keyword evidence="3 14" id="KW-0716">Sensory transduction</keyword>
<evidence type="ECO:0000256" key="7">
    <source>
        <dbReference type="ARBA" id="ARBA00023040"/>
    </source>
</evidence>
<keyword evidence="8 14" id="KW-0472">Membrane</keyword>
<keyword evidence="4 13" id="KW-0812">Transmembrane</keyword>
<keyword evidence="6 14" id="KW-1133">Transmembrane helix</keyword>
<dbReference type="InterPro" id="IPR000725">
    <property type="entry name" value="Olfact_rcpt"/>
</dbReference>
<organism evidence="16">
    <name type="scientific">Stegastes partitus</name>
    <name type="common">bicolor damselfish</name>
    <dbReference type="NCBI Taxonomy" id="144197"/>
    <lineage>
        <taxon>Eukaryota</taxon>
        <taxon>Metazoa</taxon>
        <taxon>Chordata</taxon>
        <taxon>Craniata</taxon>
        <taxon>Vertebrata</taxon>
        <taxon>Euteleostomi</taxon>
        <taxon>Actinopterygii</taxon>
        <taxon>Neopterygii</taxon>
        <taxon>Teleostei</taxon>
        <taxon>Neoteleostei</taxon>
        <taxon>Acanthomorphata</taxon>
        <taxon>Ovalentaria</taxon>
        <taxon>Pomacentridae</taxon>
        <taxon>Stegastes</taxon>
    </lineage>
</organism>
<dbReference type="PRINTS" id="PR00237">
    <property type="entry name" value="GPCRRHODOPSN"/>
</dbReference>
<name>A0A3B5BMI2_9TELE</name>
<evidence type="ECO:0000256" key="5">
    <source>
        <dbReference type="ARBA" id="ARBA00022725"/>
    </source>
</evidence>
<dbReference type="FunFam" id="1.20.1070.10:FF:000024">
    <property type="entry name" value="Olfactory receptor"/>
    <property type="match status" value="1"/>
</dbReference>
<dbReference type="GO" id="GO:0004984">
    <property type="term" value="F:olfactory receptor activity"/>
    <property type="evidence" value="ECO:0007669"/>
    <property type="project" value="InterPro"/>
</dbReference>
<keyword evidence="10 13" id="KW-0675">Receptor</keyword>
<dbReference type="PRINTS" id="PR00245">
    <property type="entry name" value="OLFACTORYR"/>
</dbReference>
<comment type="similarity">
    <text evidence="13">Belongs to the G-protein coupled receptor 1 family.</text>
</comment>
<dbReference type="Gene3D" id="1.20.1070.10">
    <property type="entry name" value="Rhodopsin 7-helix transmembrane proteins"/>
    <property type="match status" value="1"/>
</dbReference>
<keyword evidence="11" id="KW-0325">Glycoprotein</keyword>
<dbReference type="GO" id="GO:0004930">
    <property type="term" value="F:G protein-coupled receptor activity"/>
    <property type="evidence" value="ECO:0007669"/>
    <property type="project" value="UniProtKB-KW"/>
</dbReference>
<dbReference type="PANTHER" id="PTHR26451">
    <property type="entry name" value="G_PROTEIN_RECEP_F1_2 DOMAIN-CONTAINING PROTEIN"/>
    <property type="match status" value="1"/>
</dbReference>
<evidence type="ECO:0000256" key="6">
    <source>
        <dbReference type="ARBA" id="ARBA00022989"/>
    </source>
</evidence>
<evidence type="ECO:0000256" key="13">
    <source>
        <dbReference type="RuleBase" id="RU000688"/>
    </source>
</evidence>
<keyword evidence="7 13" id="KW-0297">G-protein coupled receptor</keyword>
<feature type="transmembrane region" description="Helical" evidence="14">
    <location>
        <begin position="97"/>
        <end position="119"/>
    </location>
</feature>
<feature type="transmembrane region" description="Helical" evidence="14">
    <location>
        <begin position="238"/>
        <end position="257"/>
    </location>
</feature>
<dbReference type="PROSITE" id="PS00237">
    <property type="entry name" value="G_PROTEIN_RECEP_F1_1"/>
    <property type="match status" value="1"/>
</dbReference>
<keyword evidence="9" id="KW-1015">Disulfide bond</keyword>
<dbReference type="GeneTree" id="ENSGT00950000183048"/>
<keyword evidence="5 14" id="KW-0552">Olfaction</keyword>
<dbReference type="PROSITE" id="PS50262">
    <property type="entry name" value="G_PROTEIN_RECEP_F1_2"/>
    <property type="match status" value="1"/>
</dbReference>
<evidence type="ECO:0000256" key="9">
    <source>
        <dbReference type="ARBA" id="ARBA00023157"/>
    </source>
</evidence>
<sequence length="317" mass="35607">MKMNVTHVPYFTLAAYGDIGQLRYVCFVFVLCVYVFIVGANVFLIVVICVNRSLHEPMYMFLCSLFVNELYGSTGLFPLLLVQILSDVHSVPASLCFLQIFCVYMYAGVEFFNLTVMSYDRYVAICHPLQYSTRVTPQRAAALIAVCWSSSCLISVSLISLSAPLPLCGNLINKVYCGYHSVVKLSCSNSSVSNFLGIMISCLSVSVTLALILFSYLRILQVCLSGCKQSRAKALSTCTPHLASLINFSFGCVFEIFQSRFSRSSLPVMLRLLLSLYFLIIQPLLNPVMYGMQMSRIRRAYQDLICCRTLRILHRSK</sequence>
<evidence type="ECO:0000256" key="12">
    <source>
        <dbReference type="ARBA" id="ARBA00023224"/>
    </source>
</evidence>
<keyword evidence="2 14" id="KW-1003">Cell membrane</keyword>
<evidence type="ECO:0000256" key="10">
    <source>
        <dbReference type="ARBA" id="ARBA00023170"/>
    </source>
</evidence>
<dbReference type="Ensembl" id="ENSSPAT00000030584.1">
    <property type="protein sequence ID" value="ENSSPAP00000030092.1"/>
    <property type="gene ID" value="ENSSPAG00000022616.1"/>
</dbReference>
<proteinExistence type="inferred from homology"/>
<feature type="domain" description="G-protein coupled receptors family 1 profile" evidence="15">
    <location>
        <begin position="40"/>
        <end position="290"/>
    </location>
</feature>
<dbReference type="GO" id="GO:0005549">
    <property type="term" value="F:odorant binding"/>
    <property type="evidence" value="ECO:0007669"/>
    <property type="project" value="TreeGrafter"/>
</dbReference>
<protein>
    <recommendedName>
        <fullName evidence="14">Olfactory receptor</fullName>
    </recommendedName>
</protein>
<keyword evidence="12 13" id="KW-0807">Transducer</keyword>